<feature type="domain" description="Sushi" evidence="4">
    <location>
        <begin position="67"/>
        <end position="128"/>
    </location>
</feature>
<dbReference type="SUPFAM" id="SSF57535">
    <property type="entry name" value="Complement control module/SCR domain"/>
    <property type="match status" value="1"/>
</dbReference>
<reference evidence="6" key="1">
    <citation type="journal article" date="2002" name="Science">
        <title>The draft genome of Ciona intestinalis: insights into chordate and vertebrate origins.</title>
        <authorList>
            <person name="Dehal P."/>
            <person name="Satou Y."/>
            <person name="Campbell R.K."/>
            <person name="Chapman J."/>
            <person name="Degnan B."/>
            <person name="De Tomaso A."/>
            <person name="Davidson B."/>
            <person name="Di Gregorio A."/>
            <person name="Gelpke M."/>
            <person name="Goodstein D.M."/>
            <person name="Harafuji N."/>
            <person name="Hastings K.E."/>
            <person name="Ho I."/>
            <person name="Hotta K."/>
            <person name="Huang W."/>
            <person name="Kawashima T."/>
            <person name="Lemaire P."/>
            <person name="Martinez D."/>
            <person name="Meinertzhagen I.A."/>
            <person name="Necula S."/>
            <person name="Nonaka M."/>
            <person name="Putnam N."/>
            <person name="Rash S."/>
            <person name="Saiga H."/>
            <person name="Satake M."/>
            <person name="Terry A."/>
            <person name="Yamada L."/>
            <person name="Wang H.G."/>
            <person name="Awazu S."/>
            <person name="Azumi K."/>
            <person name="Boore J."/>
            <person name="Branno M."/>
            <person name="Chin-Bow S."/>
            <person name="DeSantis R."/>
            <person name="Doyle S."/>
            <person name="Francino P."/>
            <person name="Keys D.N."/>
            <person name="Haga S."/>
            <person name="Hayashi H."/>
            <person name="Hino K."/>
            <person name="Imai K.S."/>
            <person name="Inaba K."/>
            <person name="Kano S."/>
            <person name="Kobayashi K."/>
            <person name="Kobayashi M."/>
            <person name="Lee B.I."/>
            <person name="Makabe K.W."/>
            <person name="Manohar C."/>
            <person name="Matassi G."/>
            <person name="Medina M."/>
            <person name="Mochizuki Y."/>
            <person name="Mount S."/>
            <person name="Morishita T."/>
            <person name="Miura S."/>
            <person name="Nakayama A."/>
            <person name="Nishizaka S."/>
            <person name="Nomoto H."/>
            <person name="Ohta F."/>
            <person name="Oishi K."/>
            <person name="Rigoutsos I."/>
            <person name="Sano M."/>
            <person name="Sasaki A."/>
            <person name="Sasakura Y."/>
            <person name="Shoguchi E."/>
            <person name="Shin-i T."/>
            <person name="Spagnuolo A."/>
            <person name="Stainier D."/>
            <person name="Suzuki M.M."/>
            <person name="Tassy O."/>
            <person name="Takatori N."/>
            <person name="Tokuoka M."/>
            <person name="Yagi K."/>
            <person name="Yoshizaki F."/>
            <person name="Wada S."/>
            <person name="Zhang C."/>
            <person name="Hyatt P.D."/>
            <person name="Larimer F."/>
            <person name="Detter C."/>
            <person name="Doggett N."/>
            <person name="Glavina T."/>
            <person name="Hawkins T."/>
            <person name="Richardson P."/>
            <person name="Lucas S."/>
            <person name="Kohara Y."/>
            <person name="Levine M."/>
            <person name="Satoh N."/>
            <person name="Rokhsar D.S."/>
        </authorList>
    </citation>
    <scope>NUCLEOTIDE SEQUENCE [LARGE SCALE GENOMIC DNA]</scope>
</reference>
<evidence type="ECO:0000256" key="1">
    <source>
        <dbReference type="ARBA" id="ARBA00023157"/>
    </source>
</evidence>
<dbReference type="InterPro" id="IPR050525">
    <property type="entry name" value="ECM_Assembly_Org"/>
</dbReference>
<dbReference type="InterPro" id="IPR035976">
    <property type="entry name" value="Sushi/SCR/CCP_sf"/>
</dbReference>
<dbReference type="CDD" id="cd00033">
    <property type="entry name" value="CCP"/>
    <property type="match status" value="1"/>
</dbReference>
<dbReference type="GeneTree" id="ENSGT00940000164806"/>
<dbReference type="Pfam" id="PF00092">
    <property type="entry name" value="VWA"/>
    <property type="match status" value="1"/>
</dbReference>
<dbReference type="Proteomes" id="UP000008144">
    <property type="component" value="Unassembled WGS sequence"/>
</dbReference>
<dbReference type="Gene3D" id="3.40.50.410">
    <property type="entry name" value="von Willebrand factor, type A domain"/>
    <property type="match status" value="1"/>
</dbReference>
<proteinExistence type="predicted"/>
<keyword evidence="2" id="KW-0768">Sushi</keyword>
<comment type="caution">
    <text evidence="2">Lacks conserved residue(s) required for the propagation of feature annotation.</text>
</comment>
<dbReference type="InterPro" id="IPR000436">
    <property type="entry name" value="Sushi_SCR_CCP_dom"/>
</dbReference>
<dbReference type="PROSITE" id="PS50234">
    <property type="entry name" value="VWFA"/>
    <property type="match status" value="1"/>
</dbReference>
<dbReference type="HOGENOM" id="CLU_008905_3_0_1"/>
<keyword evidence="1" id="KW-1015">Disulfide bond</keyword>
<protein>
    <submittedName>
        <fullName evidence="5">Matrilin-2</fullName>
    </submittedName>
</protein>
<dbReference type="SMART" id="SM00327">
    <property type="entry name" value="VWA"/>
    <property type="match status" value="1"/>
</dbReference>
<dbReference type="FunCoup" id="F6QEF4">
    <property type="interactions" value="1"/>
</dbReference>
<dbReference type="InterPro" id="IPR036465">
    <property type="entry name" value="vWFA_dom_sf"/>
</dbReference>
<dbReference type="PANTHER" id="PTHR24020:SF84">
    <property type="entry name" value="VWFA DOMAIN-CONTAINING PROTEIN"/>
    <property type="match status" value="1"/>
</dbReference>
<dbReference type="SUPFAM" id="SSF53300">
    <property type="entry name" value="vWA-like"/>
    <property type="match status" value="1"/>
</dbReference>
<evidence type="ECO:0000259" key="4">
    <source>
        <dbReference type="PROSITE" id="PS50923"/>
    </source>
</evidence>
<dbReference type="PANTHER" id="PTHR24020">
    <property type="entry name" value="COLLAGEN ALPHA"/>
    <property type="match status" value="1"/>
</dbReference>
<dbReference type="Gene3D" id="2.10.70.10">
    <property type="entry name" value="Complement Module, domain 1"/>
    <property type="match status" value="1"/>
</dbReference>
<sequence>MVWRSGSNYHVIKQCKQRLACANNQLQNTKSSGVSTQCNNDQPNSMCTCCCHDDRCNVGDVTCTQDQTCPPQNQMPHGHITCTDRNQPGSHCTFECTDHEYDVYPAGKNRNHCLSNGSWSESPPCCARPCPPYFLADIVTLYHSSNIHAYEHMVRIAFLSAEQTAIAGDAVKYAGLYYSGEVNMESIVHFNEYNDDKLTMQGLFMQRVIMNNTADRKVNTGAAMEFARTHMFNQSNGVRGEVPRILMVITDENSTDDVLEPAEKLRAEGVLTYAIGLAEDGKILDRDQLMQIAGEDDHLFNPDHDISQVGVGLINEFTVHICADPCVHALHNHEHFAR</sequence>
<name>F6QEF4_CIOIN</name>
<accession>F6QEF4</accession>
<dbReference type="CDD" id="cd23539">
    <property type="entry name" value="TFP_LU_ECD_CinHb4_like"/>
    <property type="match status" value="1"/>
</dbReference>
<organism evidence="5 6">
    <name type="scientific">Ciona intestinalis</name>
    <name type="common">Transparent sea squirt</name>
    <name type="synonym">Ascidia intestinalis</name>
    <dbReference type="NCBI Taxonomy" id="7719"/>
    <lineage>
        <taxon>Eukaryota</taxon>
        <taxon>Metazoa</taxon>
        <taxon>Chordata</taxon>
        <taxon>Tunicata</taxon>
        <taxon>Ascidiacea</taxon>
        <taxon>Phlebobranchia</taxon>
        <taxon>Cionidae</taxon>
        <taxon>Ciona</taxon>
    </lineage>
</organism>
<reference evidence="5" key="2">
    <citation type="submission" date="2025-08" db="UniProtKB">
        <authorList>
            <consortium name="Ensembl"/>
        </authorList>
    </citation>
    <scope>IDENTIFICATION</scope>
</reference>
<evidence type="ECO:0000259" key="3">
    <source>
        <dbReference type="PROSITE" id="PS50234"/>
    </source>
</evidence>
<reference evidence="5" key="3">
    <citation type="submission" date="2025-09" db="UniProtKB">
        <authorList>
            <consortium name="Ensembl"/>
        </authorList>
    </citation>
    <scope>IDENTIFICATION</scope>
</reference>
<gene>
    <name evidence="5" type="primary">LOC100175501</name>
</gene>
<dbReference type="Pfam" id="PF00084">
    <property type="entry name" value="Sushi"/>
    <property type="match status" value="1"/>
</dbReference>
<keyword evidence="6" id="KW-1185">Reference proteome</keyword>
<dbReference type="PROSITE" id="PS50923">
    <property type="entry name" value="SUSHI"/>
    <property type="match status" value="1"/>
</dbReference>
<dbReference type="Ensembl" id="ENSCINT00000006461.3">
    <property type="protein sequence ID" value="ENSCINP00000006461.3"/>
    <property type="gene ID" value="ENSCING00000003170.3"/>
</dbReference>
<dbReference type="CDD" id="cd01450">
    <property type="entry name" value="vWFA_subfamily_ECM"/>
    <property type="match status" value="1"/>
</dbReference>
<feature type="domain" description="VWFA" evidence="3">
    <location>
        <begin position="131"/>
        <end position="321"/>
    </location>
</feature>
<dbReference type="OMA" id="RLACANN"/>
<dbReference type="InParanoid" id="F6QEF4"/>
<dbReference type="InterPro" id="IPR002035">
    <property type="entry name" value="VWF_A"/>
</dbReference>
<evidence type="ECO:0000313" key="5">
    <source>
        <dbReference type="Ensembl" id="ENSCINP00000006461.3"/>
    </source>
</evidence>
<evidence type="ECO:0000256" key="2">
    <source>
        <dbReference type="PROSITE-ProRule" id="PRU00302"/>
    </source>
</evidence>
<dbReference type="AlphaFoldDB" id="F6QEF4"/>
<evidence type="ECO:0000313" key="6">
    <source>
        <dbReference type="Proteomes" id="UP000008144"/>
    </source>
</evidence>